<keyword evidence="1" id="KW-1277">Toxin-antitoxin system</keyword>
<dbReference type="Gene3D" id="3.30.2310.20">
    <property type="entry name" value="RelE-like"/>
    <property type="match status" value="1"/>
</dbReference>
<evidence type="ECO:0000256" key="1">
    <source>
        <dbReference type="ARBA" id="ARBA00022649"/>
    </source>
</evidence>
<reference evidence="2 3" key="1">
    <citation type="submission" date="2016-10" db="EMBL/GenBank/DDBJ databases">
        <authorList>
            <person name="Varghese N."/>
            <person name="Submissions S."/>
        </authorList>
    </citation>
    <scope>NUCLEOTIDE SEQUENCE [LARGE SCALE GENOMIC DNA]</scope>
    <source>
        <strain evidence="2 3">DSM 2373</strain>
    </source>
</reference>
<accession>A0A1G8XU13</accession>
<gene>
    <name evidence="2" type="ORF">SAMN04488571_10252</name>
</gene>
<name>A0A1G8XU13_9EURY</name>
<sequence length="86" mass="9984">MTYTVIYTARARRDLKSLPPTAARRIILSVAGLRENPYRHLKKLAGFSRTPVYRLRVGMYRVVLTIEDERLLILVLEVGHRSAIYK</sequence>
<dbReference type="RefSeq" id="WP_066955302.1">
    <property type="nucleotide sequence ID" value="NZ_BCNX01000004.1"/>
</dbReference>
<dbReference type="SUPFAM" id="SSF143011">
    <property type="entry name" value="RelE-like"/>
    <property type="match status" value="1"/>
</dbReference>
<organism evidence="2 3">
    <name type="scientific">Methanoculleus thermophilus</name>
    <dbReference type="NCBI Taxonomy" id="2200"/>
    <lineage>
        <taxon>Archaea</taxon>
        <taxon>Methanobacteriati</taxon>
        <taxon>Methanobacteriota</taxon>
        <taxon>Stenosarchaea group</taxon>
        <taxon>Methanomicrobia</taxon>
        <taxon>Methanomicrobiales</taxon>
        <taxon>Methanomicrobiaceae</taxon>
        <taxon>Methanoculleus</taxon>
    </lineage>
</organism>
<dbReference type="AlphaFoldDB" id="A0A1G8XU13"/>
<dbReference type="EMBL" id="FNFT01000002">
    <property type="protein sequence ID" value="SDJ94018.1"/>
    <property type="molecule type" value="Genomic_DNA"/>
</dbReference>
<evidence type="ECO:0000313" key="2">
    <source>
        <dbReference type="EMBL" id="SDJ94018.1"/>
    </source>
</evidence>
<dbReference type="STRING" id="2200.GCA_001571405_00606"/>
<evidence type="ECO:0000313" key="3">
    <source>
        <dbReference type="Proteomes" id="UP000326500"/>
    </source>
</evidence>
<proteinExistence type="predicted"/>
<protein>
    <submittedName>
        <fullName evidence="2">mRNA interferase RelE/StbE</fullName>
    </submittedName>
</protein>
<keyword evidence="3" id="KW-1185">Reference proteome</keyword>
<dbReference type="PANTHER" id="PTHR35601:SF1">
    <property type="entry name" value="TOXIN RELE"/>
    <property type="match status" value="1"/>
</dbReference>
<dbReference type="PANTHER" id="PTHR35601">
    <property type="entry name" value="TOXIN RELE"/>
    <property type="match status" value="1"/>
</dbReference>
<dbReference type="Pfam" id="PF05016">
    <property type="entry name" value="ParE_toxin"/>
    <property type="match status" value="1"/>
</dbReference>
<dbReference type="InterPro" id="IPR035093">
    <property type="entry name" value="RelE/ParE_toxin_dom_sf"/>
</dbReference>
<dbReference type="InterPro" id="IPR007712">
    <property type="entry name" value="RelE/ParE_toxin"/>
</dbReference>
<dbReference type="OrthoDB" id="97626at2157"/>
<dbReference type="Proteomes" id="UP000326500">
    <property type="component" value="Unassembled WGS sequence"/>
</dbReference>